<feature type="binding site" evidence="9">
    <location>
        <position position="60"/>
    </location>
    <ligand>
        <name>FAD</name>
        <dbReference type="ChEBI" id="CHEBI:57692"/>
    </ligand>
</feature>
<protein>
    <submittedName>
        <fullName evidence="14">Predicted protein</fullName>
    </submittedName>
</protein>
<dbReference type="GO" id="GO:0050660">
    <property type="term" value="F:flavin adenine dinucleotide binding"/>
    <property type="evidence" value="ECO:0007669"/>
    <property type="project" value="TreeGrafter"/>
</dbReference>
<dbReference type="GO" id="GO:0006103">
    <property type="term" value="P:2-oxoglutarate metabolic process"/>
    <property type="evidence" value="ECO:0007669"/>
    <property type="project" value="TreeGrafter"/>
</dbReference>
<evidence type="ECO:0000256" key="1">
    <source>
        <dbReference type="ARBA" id="ARBA00007532"/>
    </source>
</evidence>
<dbReference type="OMA" id="NSFGTHV"/>
<dbReference type="Gene3D" id="3.50.50.60">
    <property type="entry name" value="FAD/NAD(P)-binding domain"/>
    <property type="match status" value="2"/>
</dbReference>
<keyword evidence="4 11" id="KW-0560">Oxidoreductase</keyword>
<dbReference type="PANTHER" id="PTHR22912">
    <property type="entry name" value="DISULFIDE OXIDOREDUCTASE"/>
    <property type="match status" value="1"/>
</dbReference>
<keyword evidence="6" id="KW-1015">Disulfide bond</keyword>
<dbReference type="GeneID" id="8858074"/>
<evidence type="ECO:0000256" key="7">
    <source>
        <dbReference type="ARBA" id="ARBA00023284"/>
    </source>
</evidence>
<feature type="active site" description="Proton acceptor" evidence="8">
    <location>
        <position position="473"/>
    </location>
</feature>
<dbReference type="PRINTS" id="PR00411">
    <property type="entry name" value="PNDRDTASEI"/>
</dbReference>
<feature type="binding site" evidence="9">
    <location>
        <begin position="200"/>
        <end position="207"/>
    </location>
    <ligand>
        <name>NAD(+)</name>
        <dbReference type="ChEBI" id="CHEBI:57540"/>
    </ligand>
</feature>
<dbReference type="SUPFAM" id="SSF55424">
    <property type="entry name" value="FAD/NAD-linked reductases, dimerisation (C-terminal) domain"/>
    <property type="match status" value="1"/>
</dbReference>
<keyword evidence="15" id="KW-1185">Reference proteome</keyword>
<name>D2VX73_NAEGR</name>
<keyword evidence="3 9" id="KW-0274">FAD</keyword>
<feature type="disulfide bond" description="Redox-active" evidence="10">
    <location>
        <begin position="51"/>
        <end position="56"/>
    </location>
</feature>
<accession>D2VX73</accession>
<dbReference type="SUPFAM" id="SSF51905">
    <property type="entry name" value="FAD/NAD(P)-binding domain"/>
    <property type="match status" value="1"/>
</dbReference>
<proteinExistence type="inferred from homology"/>
<evidence type="ECO:0000256" key="10">
    <source>
        <dbReference type="PIRSR" id="PIRSR000350-4"/>
    </source>
</evidence>
<dbReference type="eggNOG" id="KOG1335">
    <property type="taxonomic scope" value="Eukaryota"/>
</dbReference>
<dbReference type="VEuPathDB" id="AmoebaDB:NAEGRDRAFT_59476"/>
<dbReference type="InterPro" id="IPR004099">
    <property type="entry name" value="Pyr_nucl-diS_OxRdtase_dimer"/>
</dbReference>
<dbReference type="OrthoDB" id="361797at2759"/>
<keyword evidence="5 9" id="KW-0520">NAD</keyword>
<feature type="binding site" evidence="9">
    <location>
        <position position="336"/>
    </location>
    <ligand>
        <name>FAD</name>
        <dbReference type="ChEBI" id="CHEBI:57692"/>
    </ligand>
</feature>
<feature type="binding site" evidence="9">
    <location>
        <position position="294"/>
    </location>
    <ligand>
        <name>NAD(+)</name>
        <dbReference type="ChEBI" id="CHEBI:57540"/>
    </ligand>
</feature>
<dbReference type="KEGG" id="ngr:NAEGRDRAFT_59476"/>
<dbReference type="GO" id="GO:0004148">
    <property type="term" value="F:dihydrolipoyl dehydrogenase (NADH) activity"/>
    <property type="evidence" value="ECO:0007669"/>
    <property type="project" value="TreeGrafter"/>
</dbReference>
<organism evidence="15">
    <name type="scientific">Naegleria gruberi</name>
    <name type="common">Amoeba</name>
    <dbReference type="NCBI Taxonomy" id="5762"/>
    <lineage>
        <taxon>Eukaryota</taxon>
        <taxon>Discoba</taxon>
        <taxon>Heterolobosea</taxon>
        <taxon>Tetramitia</taxon>
        <taxon>Eutetramitia</taxon>
        <taxon>Vahlkampfiidae</taxon>
        <taxon>Naegleria</taxon>
    </lineage>
</organism>
<dbReference type="InterPro" id="IPR036188">
    <property type="entry name" value="FAD/NAD-bd_sf"/>
</dbReference>
<dbReference type="STRING" id="5762.D2VX73"/>
<evidence type="ECO:0000259" key="13">
    <source>
        <dbReference type="Pfam" id="PF07992"/>
    </source>
</evidence>
<evidence type="ECO:0000313" key="14">
    <source>
        <dbReference type="EMBL" id="EFC38576.1"/>
    </source>
</evidence>
<dbReference type="PANTHER" id="PTHR22912:SF217">
    <property type="entry name" value="DIHYDROLIPOYL DEHYDROGENASE"/>
    <property type="match status" value="1"/>
</dbReference>
<evidence type="ECO:0000256" key="5">
    <source>
        <dbReference type="ARBA" id="ARBA00023027"/>
    </source>
</evidence>
<keyword evidence="2 11" id="KW-0285">Flavoprotein</keyword>
<dbReference type="AlphaFoldDB" id="D2VX73"/>
<dbReference type="PIRSF" id="PIRSF000350">
    <property type="entry name" value="Mercury_reductase_MerA"/>
    <property type="match status" value="1"/>
</dbReference>
<sequence length="505" mass="56084">MVLLKNVKNFTKHYDIIVIGAGAGLGKLGRPATEYGYSVALCENDKLGGTCLNRGCIPSKMLIHPAEVANNIEEAHRFEIDVKKKENSDDLDYDIRFSEMVSRVCKTIDEESDSIIPRVEANQKLDWFVGQTGRFVGERTVQVGSPEDNVVITADRVFVACGARALDLSKEIEGLDKTPYMTYREALRNQKRFKSLIVIGAGYIATELAHFFASTGTKTNIFVRSGFLKHEDEEVQKEFDRVFSKKKNINVIKGMKILKARYENDEFVLTYSNPSDESSGTIEVRAEGLLVAAGVVPNTDILQCDKAGIQTSKDGFIIVDKFLKSVNAPNVWAFGDVAGNYLFRHNANFESEYLMETVISKMSEPYPIDHTGMPHAVFSQPQIAGVGLTEQECRKQGLKYVSVKNNYSASAMGMALLSQEGFVKIIVERETRKILGCHIVGHEASTLIHQVIVLFRLPGGPKLDDLLNCIYIHPALSEIVRNAARKAKQALIDAGETVPASLYFR</sequence>
<dbReference type="InParanoid" id="D2VX73"/>
<dbReference type="InterPro" id="IPR023753">
    <property type="entry name" value="FAD/NAD-binding_dom"/>
</dbReference>
<evidence type="ECO:0000256" key="4">
    <source>
        <dbReference type="ARBA" id="ARBA00023002"/>
    </source>
</evidence>
<comment type="similarity">
    <text evidence="1 11">Belongs to the class-I pyridine nucleotide-disulfide oxidoreductase family.</text>
</comment>
<comment type="cofactor">
    <cofactor evidence="9">
        <name>FAD</name>
        <dbReference type="ChEBI" id="CHEBI:57692"/>
    </cofactor>
    <text evidence="9">Binds 1 FAD per subunit.</text>
</comment>
<dbReference type="PROSITE" id="PS00076">
    <property type="entry name" value="PYRIDINE_REDOX_1"/>
    <property type="match status" value="1"/>
</dbReference>
<evidence type="ECO:0000256" key="2">
    <source>
        <dbReference type="ARBA" id="ARBA00022630"/>
    </source>
</evidence>
<gene>
    <name evidence="14" type="ORF">NAEGRDRAFT_59476</name>
</gene>
<dbReference type="Proteomes" id="UP000006671">
    <property type="component" value="Unassembled WGS sequence"/>
</dbReference>
<dbReference type="FunFam" id="3.30.390.30:FF:000001">
    <property type="entry name" value="Dihydrolipoyl dehydrogenase"/>
    <property type="match status" value="1"/>
</dbReference>
<evidence type="ECO:0000259" key="12">
    <source>
        <dbReference type="Pfam" id="PF02852"/>
    </source>
</evidence>
<evidence type="ECO:0000313" key="15">
    <source>
        <dbReference type="Proteomes" id="UP000006671"/>
    </source>
</evidence>
<reference evidence="14 15" key="1">
    <citation type="journal article" date="2010" name="Cell">
        <title>The genome of Naegleria gruberi illuminates early eukaryotic versatility.</title>
        <authorList>
            <person name="Fritz-Laylin L.K."/>
            <person name="Prochnik S.E."/>
            <person name="Ginger M.L."/>
            <person name="Dacks J.B."/>
            <person name="Carpenter M.L."/>
            <person name="Field M.C."/>
            <person name="Kuo A."/>
            <person name="Paredez A."/>
            <person name="Chapman J."/>
            <person name="Pham J."/>
            <person name="Shu S."/>
            <person name="Neupane R."/>
            <person name="Cipriano M."/>
            <person name="Mancuso J."/>
            <person name="Tu H."/>
            <person name="Salamov A."/>
            <person name="Lindquist E."/>
            <person name="Shapiro H."/>
            <person name="Lucas S."/>
            <person name="Grigoriev I.V."/>
            <person name="Cande W.Z."/>
            <person name="Fulton C."/>
            <person name="Rokhsar D.S."/>
            <person name="Dawson S.C."/>
        </authorList>
    </citation>
    <scope>NUCLEOTIDE SEQUENCE [LARGE SCALE GENOMIC DNA]</scope>
    <source>
        <strain evidence="14 15">NEG-M</strain>
    </source>
</reference>
<evidence type="ECO:0000256" key="11">
    <source>
        <dbReference type="RuleBase" id="RU003691"/>
    </source>
</evidence>
<evidence type="ECO:0000256" key="9">
    <source>
        <dbReference type="PIRSR" id="PIRSR000350-3"/>
    </source>
</evidence>
<dbReference type="InterPro" id="IPR050151">
    <property type="entry name" value="Class-I_Pyr_Nuc-Dis_Oxidored"/>
</dbReference>
<feature type="binding site" evidence="9">
    <location>
        <position position="133"/>
    </location>
    <ligand>
        <name>FAD</name>
        <dbReference type="ChEBI" id="CHEBI:57692"/>
    </ligand>
</feature>
<evidence type="ECO:0000256" key="3">
    <source>
        <dbReference type="ARBA" id="ARBA00022827"/>
    </source>
</evidence>
<dbReference type="Gene3D" id="3.30.390.30">
    <property type="match status" value="1"/>
</dbReference>
<dbReference type="Pfam" id="PF07992">
    <property type="entry name" value="Pyr_redox_2"/>
    <property type="match status" value="1"/>
</dbReference>
<dbReference type="InterPro" id="IPR016156">
    <property type="entry name" value="FAD/NAD-linked_Rdtase_dimer_sf"/>
</dbReference>
<feature type="domain" description="FAD/NAD(P)-binding" evidence="13">
    <location>
        <begin position="14"/>
        <end position="347"/>
    </location>
</feature>
<evidence type="ECO:0000256" key="6">
    <source>
        <dbReference type="ARBA" id="ARBA00023157"/>
    </source>
</evidence>
<keyword evidence="7 11" id="KW-0676">Redox-active center</keyword>
<dbReference type="Pfam" id="PF02852">
    <property type="entry name" value="Pyr_redox_dim"/>
    <property type="match status" value="1"/>
</dbReference>
<keyword evidence="9" id="KW-0547">Nucleotide-binding</keyword>
<dbReference type="PRINTS" id="PR00368">
    <property type="entry name" value="FADPNR"/>
</dbReference>
<dbReference type="EMBL" id="GG738906">
    <property type="protein sequence ID" value="EFC38576.1"/>
    <property type="molecule type" value="Genomic_DNA"/>
</dbReference>
<feature type="domain" description="Pyridine nucleotide-disulphide oxidoreductase dimerisation" evidence="12">
    <location>
        <begin position="373"/>
        <end position="483"/>
    </location>
</feature>
<dbReference type="InterPro" id="IPR001100">
    <property type="entry name" value="Pyr_nuc-diS_OxRdtase"/>
</dbReference>
<dbReference type="InterPro" id="IPR012999">
    <property type="entry name" value="Pyr_OxRdtase_I_AS"/>
</dbReference>
<dbReference type="RefSeq" id="XP_002671320.1">
    <property type="nucleotide sequence ID" value="XM_002671274.1"/>
</dbReference>
<evidence type="ECO:0000256" key="8">
    <source>
        <dbReference type="PIRSR" id="PIRSR000350-2"/>
    </source>
</evidence>